<dbReference type="AlphaFoldDB" id="A0ABD0MQP6"/>
<comment type="caution">
    <text evidence="1">The sequence shown here is derived from an EMBL/GenBank/DDBJ whole genome shotgun (WGS) entry which is preliminary data.</text>
</comment>
<dbReference type="InterPro" id="IPR012337">
    <property type="entry name" value="RNaseH-like_sf"/>
</dbReference>
<protein>
    <submittedName>
        <fullName evidence="1">Uncharacterized protein</fullName>
    </submittedName>
</protein>
<dbReference type="Proteomes" id="UP001529510">
    <property type="component" value="Unassembled WGS sequence"/>
</dbReference>
<keyword evidence="2" id="KW-1185">Reference proteome</keyword>
<dbReference type="EMBL" id="JAMKFB020000189">
    <property type="protein sequence ID" value="KAL0152299.1"/>
    <property type="molecule type" value="Genomic_DNA"/>
</dbReference>
<accession>A0ABD0MQP6</accession>
<dbReference type="SUPFAM" id="SSF53098">
    <property type="entry name" value="Ribonuclease H-like"/>
    <property type="match status" value="1"/>
</dbReference>
<proteinExistence type="predicted"/>
<evidence type="ECO:0000313" key="1">
    <source>
        <dbReference type="EMBL" id="KAL0152299.1"/>
    </source>
</evidence>
<gene>
    <name evidence="1" type="ORF">M9458_052022</name>
</gene>
<feature type="non-terminal residue" evidence="1">
    <location>
        <position position="1"/>
    </location>
</feature>
<organism evidence="1 2">
    <name type="scientific">Cirrhinus mrigala</name>
    <name type="common">Mrigala</name>
    <dbReference type="NCBI Taxonomy" id="683832"/>
    <lineage>
        <taxon>Eukaryota</taxon>
        <taxon>Metazoa</taxon>
        <taxon>Chordata</taxon>
        <taxon>Craniata</taxon>
        <taxon>Vertebrata</taxon>
        <taxon>Euteleostomi</taxon>
        <taxon>Actinopterygii</taxon>
        <taxon>Neopterygii</taxon>
        <taxon>Teleostei</taxon>
        <taxon>Ostariophysi</taxon>
        <taxon>Cypriniformes</taxon>
        <taxon>Cyprinidae</taxon>
        <taxon>Labeoninae</taxon>
        <taxon>Labeonini</taxon>
        <taxon>Cirrhinus</taxon>
    </lineage>
</organism>
<sequence>NTGHPYMSLTVHFITPAWETAYLPDDHTSDNIKETFENLIKEWGIQQSAVECVTSDSVSLQFETR</sequence>
<reference evidence="1 2" key="1">
    <citation type="submission" date="2024-05" db="EMBL/GenBank/DDBJ databases">
        <title>Genome sequencing and assembly of Indian major carp, Cirrhinus mrigala (Hamilton, 1822).</title>
        <authorList>
            <person name="Mohindra V."/>
            <person name="Chowdhury L.M."/>
            <person name="Lal K."/>
            <person name="Jena J.K."/>
        </authorList>
    </citation>
    <scope>NUCLEOTIDE SEQUENCE [LARGE SCALE GENOMIC DNA]</scope>
    <source>
        <strain evidence="1">CM1030</strain>
        <tissue evidence="1">Blood</tissue>
    </source>
</reference>
<name>A0ABD0MQP6_CIRMR</name>
<evidence type="ECO:0000313" key="2">
    <source>
        <dbReference type="Proteomes" id="UP001529510"/>
    </source>
</evidence>